<sequence length="658" mass="74558">MELIITARSKFQEDTEYTGLNGHGLHASIEITGGTGSAKQPFQAMVRITNLGGATWSGVIHVELPFAKANPRFFLPAFMYARNCGEAPQNVPNEFPRLREGSPSRPSSPWWMVRSDRLSHPAALVYDNGKIFGLCASPYFISREGDKTQWKPELAGEFYQYSGYTCSLAKGTVGYTLGYENAPLLFIKSRLVKERAPLDENCFELAASESVEFTLDLYEYEAESELGINAAIEEIYSRYHQPPRPGSDLRTAAADLSQAIYQYAWLPEERNYSTFVYEDKETGGYRYNKIISISWTDGLPVAVPVLMAALRLRDEPMRCQALSCIQNIAENSLNPASGLPYEAYQNGKWSINGWWFDGMRTPGHSAYLCAQALFYIMKAYEFEKRLHNILHGDWMVFVKKVLLVLEKSKNSDDEYPSILSERTGAGLEYDSFSGTWCMAAMAYYSWLTGDSTHLDSLKRSEKHYYEAYVRRMECYGAPLDADKAVDSEGILAYIKAVRYLHALTGDALYLDHMRDAIGYEFTFKFAYNSPVKVPPLSTVGWSSCGGSVTSVANPHIHPMSSNLVDELYYFVQQRKDPYVWQRMLDTIGWGCQTYNRYDREFDHGKKGWMSERYCHSEGLLTETYSDGSPASTWFCLMPWASGSIIEGLVGDYWEADVR</sequence>
<gene>
    <name evidence="1" type="ORF">PRIO_4980</name>
</gene>
<dbReference type="RefSeq" id="WP_046505126.1">
    <property type="nucleotide sequence ID" value="NZ_LN831776.1"/>
</dbReference>
<dbReference type="HOGENOM" id="CLU_028262_0_0_9"/>
<proteinExistence type="predicted"/>
<dbReference type="PATRIC" id="fig|1073571.4.peg.5351"/>
<dbReference type="STRING" id="483937.AMQ84_20475"/>
<accession>A0A0E4CYF8</accession>
<evidence type="ECO:0000313" key="1">
    <source>
        <dbReference type="EMBL" id="CQR57382.1"/>
    </source>
</evidence>
<dbReference type="EMBL" id="LN831776">
    <property type="protein sequence ID" value="CQR57382.1"/>
    <property type="molecule type" value="Genomic_DNA"/>
</dbReference>
<dbReference type="KEGG" id="pri:PRIO_4980"/>
<reference evidence="2" key="1">
    <citation type="submission" date="2015-03" db="EMBL/GenBank/DDBJ databases">
        <authorList>
            <person name="Wibberg D."/>
        </authorList>
    </citation>
    <scope>NUCLEOTIDE SEQUENCE [LARGE SCALE GENOMIC DNA]</scope>
</reference>
<organism evidence="1 2">
    <name type="scientific">Paenibacillus riograndensis SBR5</name>
    <dbReference type="NCBI Taxonomy" id="1073571"/>
    <lineage>
        <taxon>Bacteria</taxon>
        <taxon>Bacillati</taxon>
        <taxon>Bacillota</taxon>
        <taxon>Bacilli</taxon>
        <taxon>Bacillales</taxon>
        <taxon>Paenibacillaceae</taxon>
        <taxon>Paenibacillus</taxon>
        <taxon>Paenibacillus sonchi group</taxon>
    </lineage>
</organism>
<protein>
    <submittedName>
        <fullName evidence="1">Uncharacterized protein</fullName>
    </submittedName>
</protein>
<name>A0A0E4CYF8_9BACL</name>
<dbReference type="AlphaFoldDB" id="A0A0E4CYF8"/>
<dbReference type="Proteomes" id="UP000033163">
    <property type="component" value="Chromosome I"/>
</dbReference>
<evidence type="ECO:0000313" key="2">
    <source>
        <dbReference type="Proteomes" id="UP000033163"/>
    </source>
</evidence>